<sequence>MINLFAYKVNQMSSDMYQKSLSKQLEDYLQESDPFWEPLEDLFIGIAPAFLRALAYRLDVDEELKIMDFIGDELGTINIKLIPCSASNSKSALPSNNASSNKKDDVTFIEDPRELIGKPYSFKIILGSLNLYDSGQNKHKYTVYYRIFKESELTAAKMESNKLHTRLYSIDQITHEHLDYFHSEFICFMIYCSQFEKDVKKTFDKLYKSWANKSSSADNFKLLLEDVHKLVNMKIPSINLSTALEKKTVSFLCSFVMKTRTIN</sequence>
<name>A0A430QG47_SCHBO</name>
<gene>
    <name evidence="1" type="ORF">DC041_0000508</name>
</gene>
<comment type="caution">
    <text evidence="1">The sequence shown here is derived from an EMBL/GenBank/DDBJ whole genome shotgun (WGS) entry which is preliminary data.</text>
</comment>
<dbReference type="Proteomes" id="UP000290809">
    <property type="component" value="Unassembled WGS sequence"/>
</dbReference>
<protein>
    <submittedName>
        <fullName evidence="1">Uncharacterized protein</fullName>
    </submittedName>
</protein>
<proteinExistence type="predicted"/>
<dbReference type="STRING" id="6184.A0A430QG47"/>
<evidence type="ECO:0000313" key="1">
    <source>
        <dbReference type="EMBL" id="RTG86660.1"/>
    </source>
</evidence>
<keyword evidence="2" id="KW-1185">Reference proteome</keyword>
<dbReference type="EMBL" id="QMKO01001776">
    <property type="protein sequence ID" value="RTG86660.1"/>
    <property type="molecule type" value="Genomic_DNA"/>
</dbReference>
<organism evidence="1 2">
    <name type="scientific">Schistosoma bovis</name>
    <name type="common">Blood fluke</name>
    <dbReference type="NCBI Taxonomy" id="6184"/>
    <lineage>
        <taxon>Eukaryota</taxon>
        <taxon>Metazoa</taxon>
        <taxon>Spiralia</taxon>
        <taxon>Lophotrochozoa</taxon>
        <taxon>Platyhelminthes</taxon>
        <taxon>Trematoda</taxon>
        <taxon>Digenea</taxon>
        <taxon>Strigeidida</taxon>
        <taxon>Schistosomatoidea</taxon>
        <taxon>Schistosomatidae</taxon>
        <taxon>Schistosoma</taxon>
    </lineage>
</organism>
<accession>A0A430QG47</accession>
<dbReference type="AlphaFoldDB" id="A0A430QG47"/>
<reference evidence="1 2" key="1">
    <citation type="journal article" date="2019" name="PLoS Pathog.">
        <title>Genome sequence of the bovine parasite Schistosoma bovis Tanzania.</title>
        <authorList>
            <person name="Oey H."/>
            <person name="Zakrzewski M."/>
            <person name="Gobert G."/>
            <person name="Gravermann K."/>
            <person name="Stoye J."/>
            <person name="Jones M."/>
            <person name="Mcmanus D."/>
            <person name="Krause L."/>
        </authorList>
    </citation>
    <scope>NUCLEOTIDE SEQUENCE [LARGE SCALE GENOMIC DNA]</scope>
    <source>
        <strain evidence="1 2">TAN1997</strain>
    </source>
</reference>
<evidence type="ECO:0000313" key="2">
    <source>
        <dbReference type="Proteomes" id="UP000290809"/>
    </source>
</evidence>